<reference evidence="4" key="1">
    <citation type="submission" date="2025-08" db="UniProtKB">
        <authorList>
            <consortium name="RefSeq"/>
        </authorList>
    </citation>
    <scope>IDENTIFICATION</scope>
</reference>
<feature type="region of interest" description="Disordered" evidence="1">
    <location>
        <begin position="18"/>
        <end position="40"/>
    </location>
</feature>
<feature type="signal peptide" evidence="2">
    <location>
        <begin position="1"/>
        <end position="19"/>
    </location>
</feature>
<keyword evidence="2" id="KW-0732">Signal</keyword>
<dbReference type="GeneID" id="103506411"/>
<dbReference type="Proteomes" id="UP000079169">
    <property type="component" value="Unplaced"/>
</dbReference>
<evidence type="ECO:0000313" key="3">
    <source>
        <dbReference type="Proteomes" id="UP000079169"/>
    </source>
</evidence>
<evidence type="ECO:0000313" key="4">
    <source>
        <dbReference type="RefSeq" id="XP_008469019.1"/>
    </source>
</evidence>
<feature type="compositionally biased region" description="Polar residues" evidence="1">
    <location>
        <begin position="28"/>
        <end position="40"/>
    </location>
</feature>
<dbReference type="InterPro" id="IPR008983">
    <property type="entry name" value="Tumour_necrosis_fac-like_dom"/>
</dbReference>
<keyword evidence="3" id="KW-1185">Reference proteome</keyword>
<dbReference type="RefSeq" id="XP_008469019.1">
    <property type="nucleotide sequence ID" value="XM_008470797.2"/>
</dbReference>
<dbReference type="AlphaFoldDB" id="A0A1S3CW83"/>
<name>A0A1S3CW83_DIACI</name>
<dbReference type="KEGG" id="dci:103506411"/>
<sequence>MLPLYILLTLAGSLTLARSANPDPPRSTSPRRGLSATQDCNGPVAFSGTGGVQHPSRLVAYRRTLAEAGVGWNQETGEFTVHCPGLYQMTFAGLTEPGAKLVLKKHSSSDNSTAWSPVISTPKGGGSNLVLLSSTCCGVRVILSISSKQLKESSSKDFPRPSKETTI</sequence>
<dbReference type="SUPFAM" id="SSF49842">
    <property type="entry name" value="TNF-like"/>
    <property type="match status" value="1"/>
</dbReference>
<accession>A0A1S3CW83</accession>
<feature type="chain" id="PRO_5010359968" evidence="2">
    <location>
        <begin position="20"/>
        <end position="167"/>
    </location>
</feature>
<organism evidence="3 4">
    <name type="scientific">Diaphorina citri</name>
    <name type="common">Asian citrus psyllid</name>
    <dbReference type="NCBI Taxonomy" id="121845"/>
    <lineage>
        <taxon>Eukaryota</taxon>
        <taxon>Metazoa</taxon>
        <taxon>Ecdysozoa</taxon>
        <taxon>Arthropoda</taxon>
        <taxon>Hexapoda</taxon>
        <taxon>Insecta</taxon>
        <taxon>Pterygota</taxon>
        <taxon>Neoptera</taxon>
        <taxon>Paraneoptera</taxon>
        <taxon>Hemiptera</taxon>
        <taxon>Sternorrhyncha</taxon>
        <taxon>Psylloidea</taxon>
        <taxon>Psyllidae</taxon>
        <taxon>Diaphorininae</taxon>
        <taxon>Diaphorina</taxon>
    </lineage>
</organism>
<evidence type="ECO:0000256" key="2">
    <source>
        <dbReference type="SAM" id="SignalP"/>
    </source>
</evidence>
<dbReference type="Gene3D" id="2.60.120.40">
    <property type="match status" value="1"/>
</dbReference>
<dbReference type="PaxDb" id="121845-A0A1S3CW83"/>
<evidence type="ECO:0000256" key="1">
    <source>
        <dbReference type="SAM" id="MobiDB-lite"/>
    </source>
</evidence>
<proteinExistence type="predicted"/>
<gene>
    <name evidence="4" type="primary">LOC103506411</name>
</gene>
<protein>
    <submittedName>
        <fullName evidence="4">Uncharacterized protein LOC103506411</fullName>
    </submittedName>
</protein>